<proteinExistence type="predicted"/>
<keyword evidence="2" id="KW-1185">Reference proteome</keyword>
<organism evidence="1 2">
    <name type="scientific">Arsenicibacter rosenii</name>
    <dbReference type="NCBI Taxonomy" id="1750698"/>
    <lineage>
        <taxon>Bacteria</taxon>
        <taxon>Pseudomonadati</taxon>
        <taxon>Bacteroidota</taxon>
        <taxon>Cytophagia</taxon>
        <taxon>Cytophagales</taxon>
        <taxon>Spirosomataceae</taxon>
        <taxon>Arsenicibacter</taxon>
    </lineage>
</organism>
<protein>
    <submittedName>
        <fullName evidence="1">Uncharacterized protein</fullName>
    </submittedName>
</protein>
<dbReference type="Proteomes" id="UP000181790">
    <property type="component" value="Unassembled WGS sequence"/>
</dbReference>
<sequence>MPAVYIYLDWNVFDGLQKIQQLNDSDKEAFTFINNLIAQQNVFVPYSNAHINDLIRGYKKNPTYTQGDLSFIAQITGNLAVVQYWGHDQVTWHQRDVFQFFEDALEEKSNDFDSLEKLCEGDEFGMMKTMMDLFKSVPLPDNFSKLFELDPVFDKIFATSREKLTIYSLMDDLMKMSSLLKTDYSIYKSLRGFTSKIIKKYKNDPSLKAQLQILDNQEAPNFLKASSDEMYEWAKNKSSSKTSGNSDYSKVIDTYLKIDWRGYKSDERFDNMIDDALHTFYAAHCHFFVTEDDRCHYKATETFKELGILTRVFKPKEFLSFVKQTLKDGDSGQILREG</sequence>
<dbReference type="AlphaFoldDB" id="A0A1S2VRS0"/>
<name>A0A1S2VRS0_9BACT</name>
<reference evidence="1 2" key="1">
    <citation type="submission" date="2016-10" db="EMBL/GenBank/DDBJ databases">
        <title>Arsenicibacter rosenii gen. nov., sp. nov., an efficient arsenic-methylating bacterium isolated from an arsenic-contaminated paddy soil.</title>
        <authorList>
            <person name="Huang K."/>
        </authorList>
    </citation>
    <scope>NUCLEOTIDE SEQUENCE [LARGE SCALE GENOMIC DNA]</scope>
    <source>
        <strain evidence="1 2">SM-1</strain>
    </source>
</reference>
<dbReference type="RefSeq" id="WP_071501090.1">
    <property type="nucleotide sequence ID" value="NZ_MORL01000001.1"/>
</dbReference>
<comment type="caution">
    <text evidence="1">The sequence shown here is derived from an EMBL/GenBank/DDBJ whole genome shotgun (WGS) entry which is preliminary data.</text>
</comment>
<gene>
    <name evidence="1" type="ORF">BLX24_00215</name>
</gene>
<dbReference type="OrthoDB" id="1413206at2"/>
<evidence type="ECO:0000313" key="2">
    <source>
        <dbReference type="Proteomes" id="UP000181790"/>
    </source>
</evidence>
<evidence type="ECO:0000313" key="1">
    <source>
        <dbReference type="EMBL" id="OIN60588.1"/>
    </source>
</evidence>
<accession>A0A1S2VRS0</accession>
<dbReference type="EMBL" id="MORL01000001">
    <property type="protein sequence ID" value="OIN60588.1"/>
    <property type="molecule type" value="Genomic_DNA"/>
</dbReference>